<dbReference type="Proteomes" id="UP000317894">
    <property type="component" value="Unassembled WGS sequence"/>
</dbReference>
<evidence type="ECO:0000256" key="1">
    <source>
        <dbReference type="SAM" id="Phobius"/>
    </source>
</evidence>
<comment type="caution">
    <text evidence="2">The sequence shown here is derived from an EMBL/GenBank/DDBJ whole genome shotgun (WGS) entry which is preliminary data.</text>
</comment>
<dbReference type="EMBL" id="VJWA01000001">
    <property type="protein sequence ID" value="TRW17004.1"/>
    <property type="molecule type" value="Genomic_DNA"/>
</dbReference>
<keyword evidence="1" id="KW-0812">Transmembrane</keyword>
<proteinExistence type="predicted"/>
<feature type="transmembrane region" description="Helical" evidence="1">
    <location>
        <begin position="36"/>
        <end position="64"/>
    </location>
</feature>
<keyword evidence="1" id="KW-0472">Membrane</keyword>
<evidence type="ECO:0000313" key="2">
    <source>
        <dbReference type="EMBL" id="TRW17004.1"/>
    </source>
</evidence>
<organism evidence="2 3">
    <name type="scientific">Glacieibacterium frigidum</name>
    <dbReference type="NCBI Taxonomy" id="2593303"/>
    <lineage>
        <taxon>Bacteria</taxon>
        <taxon>Pseudomonadati</taxon>
        <taxon>Pseudomonadota</taxon>
        <taxon>Alphaproteobacteria</taxon>
        <taxon>Sphingomonadales</taxon>
        <taxon>Sphingosinicellaceae</taxon>
        <taxon>Glacieibacterium</taxon>
    </lineage>
</organism>
<protein>
    <submittedName>
        <fullName evidence="2">Uncharacterized protein</fullName>
    </submittedName>
</protein>
<evidence type="ECO:0000313" key="3">
    <source>
        <dbReference type="Proteomes" id="UP000317894"/>
    </source>
</evidence>
<dbReference type="AlphaFoldDB" id="A0A552UFM2"/>
<gene>
    <name evidence="2" type="ORF">FMM06_01985</name>
</gene>
<keyword evidence="1" id="KW-1133">Transmembrane helix</keyword>
<name>A0A552UFM2_9SPHN</name>
<sequence>MRWNPAPPGRFAIFRGRRTADEASRHKVRPAARRRLMLFFSSGLGCGLSLLISVVATVILAMVFGWL</sequence>
<accession>A0A552UFM2</accession>
<reference evidence="2 3" key="1">
    <citation type="submission" date="2019-07" db="EMBL/GenBank/DDBJ databases">
        <title>Novel species isolated from glacier.</title>
        <authorList>
            <person name="Liu Q."/>
            <person name="Xin Y.-H."/>
        </authorList>
    </citation>
    <scope>NUCLEOTIDE SEQUENCE [LARGE SCALE GENOMIC DNA]</scope>
    <source>
        <strain evidence="2 3">LB1R16</strain>
    </source>
</reference>
<keyword evidence="3" id="KW-1185">Reference proteome</keyword>